<evidence type="ECO:0000313" key="12">
    <source>
        <dbReference type="EMBL" id="RTG87675.1"/>
    </source>
</evidence>
<comment type="caution">
    <text evidence="12">The sequence shown here is derived from an EMBL/GenBank/DDBJ whole genome shotgun (WGS) entry which is preliminary data.</text>
</comment>
<dbReference type="GO" id="GO:0006886">
    <property type="term" value="P:intracellular protein transport"/>
    <property type="evidence" value="ECO:0007669"/>
    <property type="project" value="InterPro"/>
</dbReference>
<comment type="similarity">
    <text evidence="2">Belongs to the COG3 family.</text>
</comment>
<evidence type="ECO:0000256" key="9">
    <source>
        <dbReference type="SAM" id="MobiDB-lite"/>
    </source>
</evidence>
<keyword evidence="4" id="KW-0813">Transport</keyword>
<dbReference type="GO" id="GO:0000139">
    <property type="term" value="C:Golgi membrane"/>
    <property type="evidence" value="ECO:0007669"/>
    <property type="project" value="UniProtKB-SubCell"/>
</dbReference>
<dbReference type="Pfam" id="PF20671">
    <property type="entry name" value="COG3_C"/>
    <property type="match status" value="1"/>
</dbReference>
<evidence type="ECO:0000256" key="1">
    <source>
        <dbReference type="ARBA" id="ARBA00004395"/>
    </source>
</evidence>
<dbReference type="Proteomes" id="UP000290809">
    <property type="component" value="Unassembled WGS sequence"/>
</dbReference>
<evidence type="ECO:0000259" key="10">
    <source>
        <dbReference type="Pfam" id="PF04136"/>
    </source>
</evidence>
<dbReference type="InterPro" id="IPR048320">
    <property type="entry name" value="COG3_N"/>
</dbReference>
<dbReference type="GO" id="GO:0006891">
    <property type="term" value="P:intra-Golgi vesicle-mediated transport"/>
    <property type="evidence" value="ECO:0007669"/>
    <property type="project" value="TreeGrafter"/>
</dbReference>
<feature type="region of interest" description="Disordered" evidence="9">
    <location>
        <begin position="624"/>
        <end position="668"/>
    </location>
</feature>
<dbReference type="Gene3D" id="6.10.140.1230">
    <property type="match status" value="1"/>
</dbReference>
<evidence type="ECO:0000256" key="7">
    <source>
        <dbReference type="ARBA" id="ARBA00023136"/>
    </source>
</evidence>
<evidence type="ECO:0000256" key="8">
    <source>
        <dbReference type="ARBA" id="ARBA00031339"/>
    </source>
</evidence>
<evidence type="ECO:0000256" key="6">
    <source>
        <dbReference type="ARBA" id="ARBA00023034"/>
    </source>
</evidence>
<comment type="subcellular location">
    <subcellularLocation>
        <location evidence="1">Golgi apparatus membrane</location>
        <topology evidence="1">Peripheral membrane protein</topology>
    </subcellularLocation>
</comment>
<keyword evidence="7" id="KW-0472">Membrane</keyword>
<dbReference type="PANTHER" id="PTHR13302">
    <property type="entry name" value="CONSERVED OLIGOMERIC GOLGI COMPLEX COMPONENT 3"/>
    <property type="match status" value="1"/>
</dbReference>
<protein>
    <recommendedName>
        <fullName evidence="3">Conserved oligomeric Golgi complex subunit 3</fullName>
    </recommendedName>
    <alternativeName>
        <fullName evidence="8">Component of oligomeric Golgi complex 3</fullName>
    </alternativeName>
</protein>
<feature type="domain" description="Conserved oligomeric Golgi complex subunit 3 C-terminal" evidence="11">
    <location>
        <begin position="411"/>
        <end position="760"/>
    </location>
</feature>
<evidence type="ECO:0000259" key="11">
    <source>
        <dbReference type="Pfam" id="PF20671"/>
    </source>
</evidence>
<proteinExistence type="inferred from homology"/>
<name>A0A430QJ22_SCHBO</name>
<dbReference type="EMBL" id="QMKO01001653">
    <property type="protein sequence ID" value="RTG87675.1"/>
    <property type="molecule type" value="Genomic_DNA"/>
</dbReference>
<dbReference type="Pfam" id="PF04136">
    <property type="entry name" value="COG3_N"/>
    <property type="match status" value="1"/>
</dbReference>
<evidence type="ECO:0000256" key="3">
    <source>
        <dbReference type="ARBA" id="ARBA00020976"/>
    </source>
</evidence>
<dbReference type="PANTHER" id="PTHR13302:SF8">
    <property type="entry name" value="CONSERVED OLIGOMERIC GOLGI COMPLEX SUBUNIT 3"/>
    <property type="match status" value="1"/>
</dbReference>
<dbReference type="InterPro" id="IPR048685">
    <property type="entry name" value="COG3_C"/>
</dbReference>
<keyword evidence="13" id="KW-1185">Reference proteome</keyword>
<dbReference type="GO" id="GO:0007030">
    <property type="term" value="P:Golgi organization"/>
    <property type="evidence" value="ECO:0007669"/>
    <property type="project" value="TreeGrafter"/>
</dbReference>
<evidence type="ECO:0000256" key="5">
    <source>
        <dbReference type="ARBA" id="ARBA00022927"/>
    </source>
</evidence>
<evidence type="ECO:0000313" key="13">
    <source>
        <dbReference type="Proteomes" id="UP000290809"/>
    </source>
</evidence>
<feature type="domain" description="Conserved oligomeric Golgi complex subunit 3 N-terminal" evidence="10">
    <location>
        <begin position="250"/>
        <end position="391"/>
    </location>
</feature>
<dbReference type="GO" id="GO:0005801">
    <property type="term" value="C:cis-Golgi network"/>
    <property type="evidence" value="ECO:0007669"/>
    <property type="project" value="InterPro"/>
</dbReference>
<sequence>MRFSEKAARESEVQKQKLKKALTSGNIECGRIYAENAIRKQKESTNYLRMASRFDAVQSRVQTALTMNQFEDLDIRSLTMENSMKNIFTLSAPEDEINSLIKQIVTQNITQQYYTFITNAMANTTQQLMTSTSSLFLTPTNNYQLISSSSQLIYMSVITWDHVDNQQTLLTEKQLESVFLLNSLNSIHGETTVSSTTTHTTFSTNQTDKYEYQTTQQDVSIQSASHFYSWLWSVEQKLSAEIPEVPSEFLTFLSRKKLECSKVLSIVEEILSKLSILENNYLSISQSTNELHELCEHLLRQQNEMIEYASSIEECLANFVQVDMLQAELGVSNFVVSREKLLPILNKLDSSLLYFLEHPNFKESPNYLIKVKSSLKIALEYIKNNVTNVIERTINELLELHDVISPENSFILLYGRFRSQGPKIRSLMTLLEERIHVTDEYTQVIQECHKFYLHHREELLTPVAQNGVSDLLQKYTGDHCTLLRTAGTFILHMCEDEMRLFNQFFSSNFSQSINQMLSKLCRCLYDAVRPLIIHINHVEILSELCDILKDELLQQDDPKKTTNSPDMLAFNDLCGMLLADIQERLIFRAHIYVKSQIFGFVPSPGDLSYPEKLEMMNDIAKSISMPIDSNNSPNKEKEHENSEEMVAESDSSESNLQNKSTTSDLAIQPGPNMSLAPADLHGMWYPTVRRTLTDSFRGLAQECVSMCVQSLVKASDSISLRRTTIDGQLFLIKHLLILREQMVPFGIEFLVKETSLDFSPYKNVALSIWEQKGTGLFSLNKENALLRFLLETPNAIDIELDSRRQLDSQLKYTCELLIEQQVLQLTGEMSNFLKRAHSILAAPGARLADQPFANPSYIKEIVSNAHRSLCIALGRSSSSNRPDTVKHHTVPNLRNCLHIYLANPDTENILLRRIQSGIISQWRSMYQLVTDHYNDEDRIIIGCPTESQIRLIFQDIWNRPVLSS</sequence>
<evidence type="ECO:0000256" key="4">
    <source>
        <dbReference type="ARBA" id="ARBA00022448"/>
    </source>
</evidence>
<accession>A0A430QJ22</accession>
<reference evidence="12 13" key="1">
    <citation type="journal article" date="2019" name="PLoS Pathog.">
        <title>Genome sequence of the bovine parasite Schistosoma bovis Tanzania.</title>
        <authorList>
            <person name="Oey H."/>
            <person name="Zakrzewski M."/>
            <person name="Gobert G."/>
            <person name="Gravermann K."/>
            <person name="Stoye J."/>
            <person name="Jones M."/>
            <person name="Mcmanus D."/>
            <person name="Krause L."/>
        </authorList>
    </citation>
    <scope>NUCLEOTIDE SEQUENCE [LARGE SCALE GENOMIC DNA]</scope>
    <source>
        <strain evidence="12 13">TAN1997</strain>
    </source>
</reference>
<feature type="compositionally biased region" description="Polar residues" evidence="9">
    <location>
        <begin position="652"/>
        <end position="665"/>
    </location>
</feature>
<dbReference type="GO" id="GO:0017119">
    <property type="term" value="C:Golgi transport complex"/>
    <property type="evidence" value="ECO:0007669"/>
    <property type="project" value="TreeGrafter"/>
</dbReference>
<dbReference type="STRING" id="6184.A0A430QJ22"/>
<evidence type="ECO:0000256" key="2">
    <source>
        <dbReference type="ARBA" id="ARBA00009936"/>
    </source>
</evidence>
<gene>
    <name evidence="12" type="ORF">DC041_0009410</name>
</gene>
<organism evidence="12 13">
    <name type="scientific">Schistosoma bovis</name>
    <name type="common">Blood fluke</name>
    <dbReference type="NCBI Taxonomy" id="6184"/>
    <lineage>
        <taxon>Eukaryota</taxon>
        <taxon>Metazoa</taxon>
        <taxon>Spiralia</taxon>
        <taxon>Lophotrochozoa</taxon>
        <taxon>Platyhelminthes</taxon>
        <taxon>Trematoda</taxon>
        <taxon>Digenea</taxon>
        <taxon>Strigeidida</taxon>
        <taxon>Schistosomatoidea</taxon>
        <taxon>Schistosomatidae</taxon>
        <taxon>Schistosoma</taxon>
    </lineage>
</organism>
<dbReference type="AlphaFoldDB" id="A0A430QJ22"/>
<dbReference type="InterPro" id="IPR007265">
    <property type="entry name" value="COG_su3"/>
</dbReference>
<keyword evidence="6" id="KW-0333">Golgi apparatus</keyword>
<keyword evidence="5" id="KW-0653">Protein transport</keyword>